<feature type="domain" description="Xaa-Pro dipeptidyl-peptidase C-terminal" evidence="2">
    <location>
        <begin position="306"/>
        <end position="552"/>
    </location>
</feature>
<organism evidence="3 4">
    <name type="scientific">Nocardia speluncae</name>
    <dbReference type="NCBI Taxonomy" id="419477"/>
    <lineage>
        <taxon>Bacteria</taxon>
        <taxon>Bacillati</taxon>
        <taxon>Actinomycetota</taxon>
        <taxon>Actinomycetes</taxon>
        <taxon>Mycobacteriales</taxon>
        <taxon>Nocardiaceae</taxon>
        <taxon>Nocardia</taxon>
    </lineage>
</organism>
<dbReference type="EMBL" id="JAAXOO010000001">
    <property type="protein sequence ID" value="NKY31480.1"/>
    <property type="molecule type" value="Genomic_DNA"/>
</dbReference>
<evidence type="ECO:0000256" key="1">
    <source>
        <dbReference type="ARBA" id="ARBA00022801"/>
    </source>
</evidence>
<dbReference type="InterPro" id="IPR005674">
    <property type="entry name" value="CocE/Ser_esterase"/>
</dbReference>
<dbReference type="RefSeq" id="WP_068049704.1">
    <property type="nucleotide sequence ID" value="NZ_JAAXOO010000001.1"/>
</dbReference>
<dbReference type="Gene3D" id="3.40.50.1820">
    <property type="entry name" value="alpha/beta hydrolase"/>
    <property type="match status" value="1"/>
</dbReference>
<dbReference type="InterPro" id="IPR013736">
    <property type="entry name" value="Xaa-Pro_dipept_C"/>
</dbReference>
<keyword evidence="1 3" id="KW-0378">Hydrolase</keyword>
<comment type="caution">
    <text evidence="3">The sequence shown here is derived from an EMBL/GenBank/DDBJ whole genome shotgun (WGS) entry which is preliminary data.</text>
</comment>
<dbReference type="Gene3D" id="1.10.3020.10">
    <property type="entry name" value="alpha-amino acid ester hydrolase ( Helical cap domain)"/>
    <property type="match status" value="1"/>
</dbReference>
<evidence type="ECO:0000313" key="4">
    <source>
        <dbReference type="Proteomes" id="UP000565715"/>
    </source>
</evidence>
<sequence length="561" mass="60845">MNPDAVWHRDIESPMRDGVVLRGDLWRPDRPAPVVIFRTPYGRRRISSDVLTPMACVEFGWAAFVQDTRGRFGSDGEWKPVMWDQEALDTHDTVEWAAAQPWCDGTVILAGTSYGGILSMLGGAARPPHLAGVAAAMVTTGRRDRVEMGGALRLDHLFGWMIYMAADWLARNPEYADAENTALLGSLLADPAAAMRTLPLAANPLARLRGFPLDVEKLLTGAEQTLPEWRPEAIEVPVFVTTGWYDVYASSTIDTFTEGVAANPEVPYRLLIGPWAHTGPLQHVQGELNFGVSASAAAIGLPARQLGFFRQCAESAPVLPLRQVDYFLMGADEWMSADQWPPRGVVSRRFRLVCGAGAGRAGGLESDEVQVDDGGIDTYVYDPLSPVPSRGGRLLHLGRLAPGPIDLGRHCERGDTLHYLTEPLEQAVDVVGSVSMTVRVSLDRPDSDVFVRLVDRYPDGRMLPVAEGNTRVRFRDDPAVADPLPPGETATITVDLGYTAQRFRGGHQLGVVVTSSNFPHVDRNLNIAAPGAACADPLPVTVGLHTAGSMLTLDILPGERI</sequence>
<dbReference type="Pfam" id="PF02129">
    <property type="entry name" value="Peptidase_S15"/>
    <property type="match status" value="1"/>
</dbReference>
<dbReference type="SMART" id="SM00939">
    <property type="entry name" value="PepX_C"/>
    <property type="match status" value="1"/>
</dbReference>
<dbReference type="SUPFAM" id="SSF49785">
    <property type="entry name" value="Galactose-binding domain-like"/>
    <property type="match status" value="1"/>
</dbReference>
<gene>
    <name evidence="3" type="ORF">HGA13_00115</name>
</gene>
<dbReference type="AlphaFoldDB" id="A0A846X9H0"/>
<dbReference type="GO" id="GO:0008239">
    <property type="term" value="F:dipeptidyl-peptidase activity"/>
    <property type="evidence" value="ECO:0007669"/>
    <property type="project" value="InterPro"/>
</dbReference>
<keyword evidence="4" id="KW-1185">Reference proteome</keyword>
<dbReference type="InterPro" id="IPR029058">
    <property type="entry name" value="AB_hydrolase_fold"/>
</dbReference>
<dbReference type="NCBIfam" id="TIGR00976">
    <property type="entry name" value="CocE_NonD"/>
    <property type="match status" value="1"/>
</dbReference>
<proteinExistence type="predicted"/>
<dbReference type="SUPFAM" id="SSF53474">
    <property type="entry name" value="alpha/beta-Hydrolases"/>
    <property type="match status" value="1"/>
</dbReference>
<dbReference type="Pfam" id="PF08530">
    <property type="entry name" value="PepX_C"/>
    <property type="match status" value="1"/>
</dbReference>
<protein>
    <submittedName>
        <fullName evidence="3">CocE/NonD family hydrolase</fullName>
    </submittedName>
</protein>
<evidence type="ECO:0000259" key="2">
    <source>
        <dbReference type="SMART" id="SM00939"/>
    </source>
</evidence>
<dbReference type="InterPro" id="IPR000383">
    <property type="entry name" value="Xaa-Pro-like_dom"/>
</dbReference>
<dbReference type="Gene3D" id="2.60.120.260">
    <property type="entry name" value="Galactose-binding domain-like"/>
    <property type="match status" value="1"/>
</dbReference>
<dbReference type="Proteomes" id="UP000565715">
    <property type="component" value="Unassembled WGS sequence"/>
</dbReference>
<name>A0A846X9H0_9NOCA</name>
<evidence type="ECO:0000313" key="3">
    <source>
        <dbReference type="EMBL" id="NKY31480.1"/>
    </source>
</evidence>
<reference evidence="3 4" key="1">
    <citation type="submission" date="2020-04" db="EMBL/GenBank/DDBJ databases">
        <title>MicrobeNet Type strains.</title>
        <authorList>
            <person name="Nicholson A.C."/>
        </authorList>
    </citation>
    <scope>NUCLEOTIDE SEQUENCE [LARGE SCALE GENOMIC DNA]</scope>
    <source>
        <strain evidence="3 4">DSM 45078</strain>
    </source>
</reference>
<accession>A0A846X9H0</accession>
<dbReference type="InterPro" id="IPR008979">
    <property type="entry name" value="Galactose-bd-like_sf"/>
</dbReference>